<dbReference type="InterPro" id="IPR059100">
    <property type="entry name" value="TSP3_bac"/>
</dbReference>
<evidence type="ECO:0000256" key="2">
    <source>
        <dbReference type="ARBA" id="ARBA00022525"/>
    </source>
</evidence>
<organism evidence="6 7">
    <name type="scientific">Candidatus Taylorbacteria bacterium RIFCSPHIGHO2_02_FULL_45_35</name>
    <dbReference type="NCBI Taxonomy" id="1802311"/>
    <lineage>
        <taxon>Bacteria</taxon>
        <taxon>Candidatus Tayloriibacteriota</taxon>
    </lineage>
</organism>
<evidence type="ECO:0000256" key="4">
    <source>
        <dbReference type="ARBA" id="ARBA00022837"/>
    </source>
</evidence>
<evidence type="ECO:0000256" key="3">
    <source>
        <dbReference type="ARBA" id="ARBA00022729"/>
    </source>
</evidence>
<feature type="region of interest" description="Disordered" evidence="5">
    <location>
        <begin position="68"/>
        <end position="109"/>
    </location>
</feature>
<proteinExistence type="predicted"/>
<dbReference type="AlphaFoldDB" id="A0A1G2MU00"/>
<dbReference type="Pfam" id="PF18884">
    <property type="entry name" value="TSP3_bac"/>
    <property type="match status" value="2"/>
</dbReference>
<comment type="caution">
    <text evidence="6">The sequence shown here is derived from an EMBL/GenBank/DDBJ whole genome shotgun (WGS) entry which is preliminary data.</text>
</comment>
<dbReference type="Proteomes" id="UP000177943">
    <property type="component" value="Unassembled WGS sequence"/>
</dbReference>
<keyword evidence="2" id="KW-0964">Secreted</keyword>
<name>A0A1G2MU00_9BACT</name>
<gene>
    <name evidence="6" type="ORF">A3D56_03635</name>
</gene>
<reference evidence="6 7" key="1">
    <citation type="journal article" date="2016" name="Nat. Commun.">
        <title>Thousands of microbial genomes shed light on interconnected biogeochemical processes in an aquifer system.</title>
        <authorList>
            <person name="Anantharaman K."/>
            <person name="Brown C.T."/>
            <person name="Hug L.A."/>
            <person name="Sharon I."/>
            <person name="Castelle C.J."/>
            <person name="Probst A.J."/>
            <person name="Thomas B.C."/>
            <person name="Singh A."/>
            <person name="Wilkins M.J."/>
            <person name="Karaoz U."/>
            <person name="Brodie E.L."/>
            <person name="Williams K.H."/>
            <person name="Hubbard S.S."/>
            <person name="Banfield J.F."/>
        </authorList>
    </citation>
    <scope>NUCLEOTIDE SEQUENCE [LARGE SCALE GENOMIC DNA]</scope>
</reference>
<evidence type="ECO:0000256" key="1">
    <source>
        <dbReference type="ARBA" id="ARBA00004613"/>
    </source>
</evidence>
<evidence type="ECO:0000313" key="6">
    <source>
        <dbReference type="EMBL" id="OHA27350.1"/>
    </source>
</evidence>
<dbReference type="EMBL" id="MHRP01000015">
    <property type="protein sequence ID" value="OHA27350.1"/>
    <property type="molecule type" value="Genomic_DNA"/>
</dbReference>
<evidence type="ECO:0008006" key="8">
    <source>
        <dbReference type="Google" id="ProtNLM"/>
    </source>
</evidence>
<accession>A0A1G2MU00</accession>
<sequence>MSFFTKRNTLLLAGAILIIGGSFLFVQWKNRKEVYSNTTDQLVVNDISQNALAKDDDGDGLANWEETLWKTDANNPDSDGDGTSDGEEIKAGRDPVIAGPNDTLSQEEVENKINKENEANLTETDKFSRDFFIQYVASLQSGQPVNQADYEKLLQNYLAEAANKTNVRFYGASDFKVATAETPTIIRAYGNEVARIMSRKEGAPALESELLIIDRYVKTTDPEELLKLEPLVAEYRRIEEELKNTPVPQSALILHIELINAISFTKQGIEGMQMIETDPLKAIAAINNYPEASGNILPALRLIKKYLVEEHKVVFTQAEDGYRLFNAL</sequence>
<evidence type="ECO:0000256" key="5">
    <source>
        <dbReference type="SAM" id="MobiDB-lite"/>
    </source>
</evidence>
<protein>
    <recommendedName>
        <fullName evidence="8">Thrombospondin type 3 repeat superfamily protein</fullName>
    </recommendedName>
</protein>
<comment type="subcellular location">
    <subcellularLocation>
        <location evidence="1">Secreted</location>
    </subcellularLocation>
</comment>
<evidence type="ECO:0000313" key="7">
    <source>
        <dbReference type="Proteomes" id="UP000177943"/>
    </source>
</evidence>
<keyword evidence="4" id="KW-0106">Calcium</keyword>
<keyword evidence="3" id="KW-0732">Signal</keyword>